<evidence type="ECO:0000256" key="8">
    <source>
        <dbReference type="ARBA" id="ARBA00023242"/>
    </source>
</evidence>
<reference evidence="14" key="2">
    <citation type="submission" date="2022-08" db="EMBL/GenBank/DDBJ databases">
        <title>Novel sulphate-reducing endosymbionts in the free-living metamonad Anaeramoeba.</title>
        <authorList>
            <person name="Jerlstrom-Hultqvist J."/>
            <person name="Cepicka I."/>
            <person name="Gallot-Lavallee L."/>
            <person name="Salas-Leiva D."/>
            <person name="Curtis B.A."/>
            <person name="Zahonova K."/>
            <person name="Pipaliya S."/>
            <person name="Dacks J."/>
            <person name="Roger A.J."/>
        </authorList>
    </citation>
    <scope>NUCLEOTIDE SEQUENCE</scope>
    <source>
        <strain evidence="14">Busselton2</strain>
    </source>
</reference>
<evidence type="ECO:0000256" key="5">
    <source>
        <dbReference type="ARBA" id="ARBA00022691"/>
    </source>
</evidence>
<dbReference type="CDD" id="cd02440">
    <property type="entry name" value="AdoMet_MTases"/>
    <property type="match status" value="1"/>
</dbReference>
<feature type="site" description="mRNA cap binding" evidence="12">
    <location>
        <position position="83"/>
    </location>
</feature>
<feature type="binding site" evidence="12">
    <location>
        <begin position="52"/>
        <end position="53"/>
    </location>
    <ligand>
        <name>mRNA</name>
        <dbReference type="ChEBI" id="CHEBI:33699"/>
    </ligand>
</feature>
<evidence type="ECO:0000256" key="12">
    <source>
        <dbReference type="PIRSR" id="PIRSR028762-2"/>
    </source>
</evidence>
<feature type="site" description="mRNA cap binding" evidence="12">
    <location>
        <position position="108"/>
    </location>
</feature>
<evidence type="ECO:0000256" key="3">
    <source>
        <dbReference type="ARBA" id="ARBA00022664"/>
    </source>
</evidence>
<evidence type="ECO:0000313" key="16">
    <source>
        <dbReference type="Proteomes" id="UP001146793"/>
    </source>
</evidence>
<evidence type="ECO:0000256" key="9">
    <source>
        <dbReference type="ARBA" id="ARBA00044712"/>
    </source>
</evidence>
<dbReference type="EMBL" id="JAOAOG010000239">
    <property type="protein sequence ID" value="KAJ6237545.1"/>
    <property type="molecule type" value="Genomic_DNA"/>
</dbReference>
<dbReference type="PIRSF" id="PIRSF028762">
    <property type="entry name" value="ABD1"/>
    <property type="match status" value="1"/>
</dbReference>
<dbReference type="Pfam" id="PF03291">
    <property type="entry name" value="mRNA_G-N7_MeTrfase"/>
    <property type="match status" value="1"/>
</dbReference>
<organism evidence="14 16">
    <name type="scientific">Anaeramoeba flamelloides</name>
    <dbReference type="NCBI Taxonomy" id="1746091"/>
    <lineage>
        <taxon>Eukaryota</taxon>
        <taxon>Metamonada</taxon>
        <taxon>Anaeramoebidae</taxon>
        <taxon>Anaeramoeba</taxon>
    </lineage>
</organism>
<feature type="site" description="mRNA cap binding" evidence="12">
    <location>
        <position position="305"/>
    </location>
</feature>
<evidence type="ECO:0000313" key="17">
    <source>
        <dbReference type="Proteomes" id="UP001150062"/>
    </source>
</evidence>
<evidence type="ECO:0000256" key="2">
    <source>
        <dbReference type="ARBA" id="ARBA00022603"/>
    </source>
</evidence>
<comment type="catalytic activity">
    <reaction evidence="9">
        <text>a 5'-end (5'-triphosphoguanosine)-ribonucleoside in mRNA + S-adenosyl-L-methionine = a 5'-end (N(7)-methyl 5'-triphosphoguanosine)-ribonucleoside in mRNA + S-adenosyl-L-homocysteine</text>
        <dbReference type="Rhea" id="RHEA:67008"/>
        <dbReference type="Rhea" id="RHEA-COMP:17166"/>
        <dbReference type="Rhea" id="RHEA-COMP:17167"/>
        <dbReference type="ChEBI" id="CHEBI:57856"/>
        <dbReference type="ChEBI" id="CHEBI:59789"/>
        <dbReference type="ChEBI" id="CHEBI:156461"/>
        <dbReference type="ChEBI" id="CHEBI:167617"/>
        <dbReference type="EC" id="2.1.1.56"/>
    </reaction>
</comment>
<keyword evidence="6 10" id="KW-0694">RNA-binding</keyword>
<dbReference type="PANTHER" id="PTHR12189:SF2">
    <property type="entry name" value="MRNA CAP GUANINE-N7 METHYLTRANSFERASE"/>
    <property type="match status" value="1"/>
</dbReference>
<dbReference type="GO" id="GO:0005634">
    <property type="term" value="C:nucleus"/>
    <property type="evidence" value="ECO:0007669"/>
    <property type="project" value="UniProtKB-SubCell"/>
</dbReference>
<comment type="similarity">
    <text evidence="10">Belongs to the class I-like SAM-binding methyltransferase superfamily. mRNA cap 0 methyltransferase family.</text>
</comment>
<dbReference type="SUPFAM" id="SSF53335">
    <property type="entry name" value="S-adenosyl-L-methionine-dependent methyltransferases"/>
    <property type="match status" value="1"/>
</dbReference>
<keyword evidence="8 10" id="KW-0539">Nucleus</keyword>
<feature type="binding site" evidence="11">
    <location>
        <position position="147"/>
    </location>
    <ligand>
        <name>S-adenosyl-L-methionine</name>
        <dbReference type="ChEBI" id="CHEBI:59789"/>
    </ligand>
</feature>
<name>A0AAV7ZZ69_9EUKA</name>
<evidence type="ECO:0000259" key="13">
    <source>
        <dbReference type="PROSITE" id="PS51562"/>
    </source>
</evidence>
<accession>A0AAV7ZZ69</accession>
<dbReference type="Gene3D" id="3.40.50.150">
    <property type="entry name" value="Vaccinia Virus protein VP39"/>
    <property type="match status" value="1"/>
</dbReference>
<gene>
    <name evidence="14" type="ORF">M0812_07529</name>
    <name evidence="15" type="ORF">M0813_27107</name>
</gene>
<feature type="binding site" evidence="11">
    <location>
        <position position="125"/>
    </location>
    <ligand>
        <name>S-adenosyl-L-methionine</name>
        <dbReference type="ChEBI" id="CHEBI:59789"/>
    </ligand>
</feature>
<evidence type="ECO:0000313" key="15">
    <source>
        <dbReference type="EMBL" id="KAJ6237545.1"/>
    </source>
</evidence>
<keyword evidence="3 10" id="KW-0507">mRNA processing</keyword>
<keyword evidence="17" id="KW-1185">Reference proteome</keyword>
<feature type="binding site" evidence="11">
    <location>
        <position position="56"/>
    </location>
    <ligand>
        <name>S-adenosyl-L-methionine</name>
        <dbReference type="ChEBI" id="CHEBI:59789"/>
    </ligand>
</feature>
<keyword evidence="5 10" id="KW-0949">S-adenosyl-L-methionine</keyword>
<evidence type="ECO:0000256" key="11">
    <source>
        <dbReference type="PIRSR" id="PIRSR028762-1"/>
    </source>
</evidence>
<dbReference type="GO" id="GO:0004482">
    <property type="term" value="F:mRNA 5'-cap (guanine-N7-)-methyltransferase activity"/>
    <property type="evidence" value="ECO:0007669"/>
    <property type="project" value="UniProtKB-EC"/>
</dbReference>
<dbReference type="InterPro" id="IPR004971">
    <property type="entry name" value="mRNA_G-N7_MeTrfase_dom"/>
</dbReference>
<keyword evidence="7 10" id="KW-0506">mRNA capping</keyword>
<dbReference type="EC" id="2.1.1.56" evidence="10"/>
<feature type="binding site" evidence="11">
    <location>
        <position position="74"/>
    </location>
    <ligand>
        <name>S-adenosyl-L-methionine</name>
        <dbReference type="ChEBI" id="CHEBI:59789"/>
    </ligand>
</feature>
<dbReference type="GO" id="GO:0003723">
    <property type="term" value="F:RNA binding"/>
    <property type="evidence" value="ECO:0007669"/>
    <property type="project" value="UniProtKB-KW"/>
</dbReference>
<proteinExistence type="inferred from homology"/>
<feature type="site" description="mRNA cap binding" evidence="12">
    <location>
        <position position="151"/>
    </location>
</feature>
<evidence type="ECO:0000256" key="6">
    <source>
        <dbReference type="ARBA" id="ARBA00022884"/>
    </source>
</evidence>
<dbReference type="InterPro" id="IPR039753">
    <property type="entry name" value="RG7MT1"/>
</dbReference>
<protein>
    <recommendedName>
        <fullName evidence="10">mRNA cap guanine-N(7) methyltransferase</fullName>
        <ecNumber evidence="10">2.1.1.56</ecNumber>
    </recommendedName>
    <alternativeName>
        <fullName evidence="10">mRNA (guanine-N(7))-methyltransferase</fullName>
    </alternativeName>
    <alternativeName>
        <fullName evidence="10">mRNA cap methyltransferase</fullName>
    </alternativeName>
</protein>
<dbReference type="PROSITE" id="PS51562">
    <property type="entry name" value="RNA_CAP0_MT"/>
    <property type="match status" value="1"/>
</dbReference>
<feature type="site" description="mRNA cap binding" evidence="12">
    <location>
        <position position="77"/>
    </location>
</feature>
<dbReference type="InterPro" id="IPR016899">
    <property type="entry name" value="mRNA_G-N7_MeTrfase_euk"/>
</dbReference>
<evidence type="ECO:0000313" key="14">
    <source>
        <dbReference type="EMBL" id="KAJ3447301.1"/>
    </source>
</evidence>
<keyword evidence="4 10" id="KW-0808">Transferase</keyword>
<reference evidence="15" key="1">
    <citation type="submission" date="2022-08" db="EMBL/GenBank/DDBJ databases">
        <title>Novel sulfate-reducing endosymbionts in the free-living metamonad Anaeramoeba.</title>
        <authorList>
            <person name="Jerlstrom-Hultqvist J."/>
            <person name="Cepicka I."/>
            <person name="Gallot-Lavallee L."/>
            <person name="Salas-Leiva D."/>
            <person name="Curtis B.A."/>
            <person name="Zahonova K."/>
            <person name="Pipaliya S."/>
            <person name="Dacks J."/>
            <person name="Roger A.J."/>
        </authorList>
    </citation>
    <scope>NUCLEOTIDE SEQUENCE</scope>
    <source>
        <strain evidence="15">Schooner1</strain>
    </source>
</reference>
<dbReference type="AlphaFoldDB" id="A0AAV7ZZ69"/>
<feature type="domain" description="MRNA cap 0 methyltransferase" evidence="13">
    <location>
        <begin position="43"/>
        <end position="313"/>
    </location>
</feature>
<keyword evidence="2 10" id="KW-0489">Methyltransferase</keyword>
<feature type="binding site" evidence="11">
    <location>
        <position position="152"/>
    </location>
    <ligand>
        <name>S-adenosyl-L-methionine</name>
        <dbReference type="ChEBI" id="CHEBI:59789"/>
    </ligand>
</feature>
<evidence type="ECO:0000256" key="1">
    <source>
        <dbReference type="ARBA" id="ARBA00004123"/>
    </source>
</evidence>
<evidence type="ECO:0000256" key="7">
    <source>
        <dbReference type="ARBA" id="ARBA00023042"/>
    </source>
</evidence>
<feature type="site" description="mRNA cap binding" evidence="12">
    <location>
        <position position="240"/>
    </location>
</feature>
<evidence type="ECO:0000256" key="10">
    <source>
        <dbReference type="PIRNR" id="PIRNR028762"/>
    </source>
</evidence>
<dbReference type="Proteomes" id="UP001146793">
    <property type="component" value="Unassembled WGS sequence"/>
</dbReference>
<comment type="caution">
    <text evidence="14">The sequence shown here is derived from an EMBL/GenBank/DDBJ whole genome shotgun (WGS) entry which is preliminary data.</text>
</comment>
<feature type="binding site" evidence="11">
    <location>
        <position position="96"/>
    </location>
    <ligand>
        <name>S-adenosyl-L-methionine</name>
        <dbReference type="ChEBI" id="CHEBI:59789"/>
    </ligand>
</feature>
<dbReference type="Proteomes" id="UP001150062">
    <property type="component" value="Unassembled WGS sequence"/>
</dbReference>
<dbReference type="InterPro" id="IPR029063">
    <property type="entry name" value="SAM-dependent_MTases_sf"/>
</dbReference>
<dbReference type="PANTHER" id="PTHR12189">
    <property type="entry name" value="MRNA GUANINE-7- METHYLTRANSFERASE"/>
    <property type="match status" value="1"/>
</dbReference>
<dbReference type="EMBL" id="JANTQA010000016">
    <property type="protein sequence ID" value="KAJ3447301.1"/>
    <property type="molecule type" value="Genomic_DNA"/>
</dbReference>
<evidence type="ECO:0000256" key="4">
    <source>
        <dbReference type="ARBA" id="ARBA00022679"/>
    </source>
</evidence>
<comment type="subcellular location">
    <subcellularLocation>
        <location evidence="1 10">Nucleus</location>
    </subcellularLocation>
</comment>
<sequence>MRRMTNEKEFTTTERKRSLDHLSNIQNHYSTLDNESKHNRNNSSIFYLRNINNWIKLVLMGKYLMPHSNVFDVCCGKGGDLLKWQNLRVRNLVAADVTLPCVIAAQKRYSNLKNRCFRGEFIYGDCFLPGVVDKLPNGFFFDFASCQFALHYSFSSQKRIENLLENVSKRLKKGGHFVGTIPNSNWIIKKLRSVEGYTIQNSKFKIEFEKTSLQSQKEKIPIFGAEYKFYLNPSVVGVSEFLVHFPTLVKLAKKYGLELDWKQTFHNIYLYGSQFKNYLLLMKKNNCFNQNNTISQIDWDLMNLYLGFAFKKVTDPQDWNPNETVDLQSRKIISQEDIIVLDQSEFGGRLYQN</sequence>